<dbReference type="FunFam" id="3.30.160.60:FF:000129">
    <property type="entry name" value="Zinc finger protein 503"/>
    <property type="match status" value="1"/>
</dbReference>
<dbReference type="PANTHER" id="PTHR12522">
    <property type="entry name" value="ZINC-FINGER PROTEIN NOLZ1-RELATED"/>
    <property type="match status" value="1"/>
</dbReference>
<name>A0A2G9RLZ7_AQUCT</name>
<evidence type="ECO:0000256" key="7">
    <source>
        <dbReference type="ARBA" id="ARBA00023015"/>
    </source>
</evidence>
<evidence type="ECO:0000256" key="1">
    <source>
        <dbReference type="ARBA" id="ARBA00004123"/>
    </source>
</evidence>
<dbReference type="EMBL" id="KV936285">
    <property type="protein sequence ID" value="PIO28884.1"/>
    <property type="molecule type" value="Genomic_DNA"/>
</dbReference>
<evidence type="ECO:0000313" key="13">
    <source>
        <dbReference type="EMBL" id="PIO28884.1"/>
    </source>
</evidence>
<evidence type="ECO:0000256" key="4">
    <source>
        <dbReference type="ARBA" id="ARBA00022723"/>
    </source>
</evidence>
<keyword evidence="8" id="KW-0804">Transcription</keyword>
<dbReference type="InterPro" id="IPR013087">
    <property type="entry name" value="Znf_C2H2_type"/>
</dbReference>
<feature type="region of interest" description="Disordered" evidence="11">
    <location>
        <begin position="587"/>
        <end position="623"/>
    </location>
</feature>
<feature type="compositionally biased region" description="Basic and acidic residues" evidence="11">
    <location>
        <begin position="330"/>
        <end position="341"/>
    </location>
</feature>
<keyword evidence="9" id="KW-0539">Nucleus</keyword>
<feature type="non-terminal residue" evidence="13">
    <location>
        <position position="653"/>
    </location>
</feature>
<evidence type="ECO:0000256" key="9">
    <source>
        <dbReference type="ARBA" id="ARBA00023242"/>
    </source>
</evidence>
<organism evidence="13 14">
    <name type="scientific">Aquarana catesbeiana</name>
    <name type="common">American bullfrog</name>
    <name type="synonym">Rana catesbeiana</name>
    <dbReference type="NCBI Taxonomy" id="8400"/>
    <lineage>
        <taxon>Eukaryota</taxon>
        <taxon>Metazoa</taxon>
        <taxon>Chordata</taxon>
        <taxon>Craniata</taxon>
        <taxon>Vertebrata</taxon>
        <taxon>Euteleostomi</taxon>
        <taxon>Amphibia</taxon>
        <taxon>Batrachia</taxon>
        <taxon>Anura</taxon>
        <taxon>Neobatrachia</taxon>
        <taxon>Ranoidea</taxon>
        <taxon>Ranidae</taxon>
        <taxon>Aquarana</taxon>
    </lineage>
</organism>
<dbReference type="GO" id="GO:0008270">
    <property type="term" value="F:zinc ion binding"/>
    <property type="evidence" value="ECO:0007669"/>
    <property type="project" value="UniProtKB-KW"/>
</dbReference>
<sequence length="653" mass="68233">GKGFNLRSNSEPFEVAECGRTAAVCGESGEESGEKTERERSGRCWLRADGTDLFSYTGYHIRTLTPIGSNTHRIIHRDPYRGPTFTSTWGPSPPLYPTNACPGDMISSPVASGSRESPTTREIGDSSGTPTGGTLRQFHHKAFTHPVPPSDPLRQAGRLPIKVLKMLTARSGHILHPEYLQPLPSTPISPIELDAKKSPLALLAQTCSQIGKPDPAPSKLSSVTGSSSGSDKESKSGPLKLSDIGAEDKSSFKPYSKAPDKKESSSADKSGFRVPSAACPPFTPRTGSPSSPRTPPPSSEPKSSGECSEKKDAEQCTKSGSSDSGSHGRRSVELQQNHREGTPGCKSLSAAPSPTPVSSSSSSSGSMLGSGLVAPVSPYKPGHTVFPLPPAGMSYPGSLAGAYASYPPQFLAHGVSLDPTKGNSLVGAQLSSLGCPSKSSASSPLTGASPPSVMTASLCRDPYCLSYHCASQLGASASCAHDLKSGYPLVYPSHALHGVSPPSLPGHPLYPYGFMLPNDPLPHVCNWVSATGPCDKRFSSSEELLGHLRTHTAFPGSADKLLPGYPSSSSLAAAAMACHMHMPPTGASHSPLTLRSPHHHPLGLSSSRYHPYSKSPLPSGGAPVPMPAATGHYYSPYALYGQRLTTASALGYQ</sequence>
<dbReference type="Proteomes" id="UP000228934">
    <property type="component" value="Unassembled WGS sequence"/>
</dbReference>
<feature type="compositionally biased region" description="Low complexity" evidence="11">
    <location>
        <begin position="347"/>
        <end position="369"/>
    </location>
</feature>
<feature type="region of interest" description="Disordered" evidence="11">
    <location>
        <begin position="209"/>
        <end position="369"/>
    </location>
</feature>
<dbReference type="AlphaFoldDB" id="A0A2G9RLZ7"/>
<feature type="region of interest" description="Disordered" evidence="11">
    <location>
        <begin position="110"/>
        <end position="136"/>
    </location>
</feature>
<dbReference type="OrthoDB" id="10054079at2759"/>
<evidence type="ECO:0000256" key="3">
    <source>
        <dbReference type="ARBA" id="ARBA00022491"/>
    </source>
</evidence>
<dbReference type="GO" id="GO:0045892">
    <property type="term" value="P:negative regulation of DNA-templated transcription"/>
    <property type="evidence" value="ECO:0007669"/>
    <property type="project" value="TreeGrafter"/>
</dbReference>
<keyword evidence="14" id="KW-1185">Reference proteome</keyword>
<keyword evidence="4" id="KW-0479">Metal-binding</keyword>
<comment type="subcellular location">
    <subcellularLocation>
        <location evidence="1">Nucleus</location>
    </subcellularLocation>
</comment>
<keyword evidence="3" id="KW-0678">Repressor</keyword>
<dbReference type="InterPro" id="IPR051520">
    <property type="entry name" value="Elbow/Noc_ZnFinger"/>
</dbReference>
<evidence type="ECO:0000256" key="8">
    <source>
        <dbReference type="ARBA" id="ARBA00023163"/>
    </source>
</evidence>
<comment type="similarity">
    <text evidence="2">Belongs to the Elbow/Noc family.</text>
</comment>
<dbReference type="GO" id="GO:0005634">
    <property type="term" value="C:nucleus"/>
    <property type="evidence" value="ECO:0007669"/>
    <property type="project" value="UniProtKB-SubCell"/>
</dbReference>
<evidence type="ECO:0000259" key="12">
    <source>
        <dbReference type="PROSITE" id="PS50157"/>
    </source>
</evidence>
<evidence type="ECO:0000256" key="6">
    <source>
        <dbReference type="ARBA" id="ARBA00022833"/>
    </source>
</evidence>
<dbReference type="PANTHER" id="PTHR12522:SF3">
    <property type="entry name" value="ZINC FINGER PROTEIN 503"/>
    <property type="match status" value="1"/>
</dbReference>
<keyword evidence="7" id="KW-0805">Transcription regulation</keyword>
<proteinExistence type="inferred from homology"/>
<evidence type="ECO:0000256" key="5">
    <source>
        <dbReference type="ARBA" id="ARBA00022771"/>
    </source>
</evidence>
<feature type="non-terminal residue" evidence="13">
    <location>
        <position position="1"/>
    </location>
</feature>
<keyword evidence="6" id="KW-0862">Zinc</keyword>
<dbReference type="Gene3D" id="3.30.160.60">
    <property type="entry name" value="Classic Zinc Finger"/>
    <property type="match status" value="1"/>
</dbReference>
<feature type="compositionally biased region" description="Low complexity" evidence="11">
    <location>
        <begin position="218"/>
        <end position="229"/>
    </location>
</feature>
<dbReference type="PROSITE" id="PS50157">
    <property type="entry name" value="ZINC_FINGER_C2H2_2"/>
    <property type="match status" value="1"/>
</dbReference>
<evidence type="ECO:0000256" key="2">
    <source>
        <dbReference type="ARBA" id="ARBA00010144"/>
    </source>
</evidence>
<protein>
    <recommendedName>
        <fullName evidence="12">C2H2-type domain-containing protein</fullName>
    </recommendedName>
</protein>
<accession>A0A2G9RLZ7</accession>
<evidence type="ECO:0000256" key="10">
    <source>
        <dbReference type="PROSITE-ProRule" id="PRU00042"/>
    </source>
</evidence>
<evidence type="ECO:0000256" key="11">
    <source>
        <dbReference type="SAM" id="MobiDB-lite"/>
    </source>
</evidence>
<keyword evidence="5 10" id="KW-0863">Zinc-finger</keyword>
<dbReference type="Pfam" id="PF12402">
    <property type="entry name" value="nlz1"/>
    <property type="match status" value="1"/>
</dbReference>
<feature type="domain" description="C2H2-type" evidence="12">
    <location>
        <begin position="523"/>
        <end position="552"/>
    </location>
</feature>
<reference evidence="14" key="1">
    <citation type="journal article" date="2017" name="Nat. Commun.">
        <title>The North American bullfrog draft genome provides insight into hormonal regulation of long noncoding RNA.</title>
        <authorList>
            <person name="Hammond S.A."/>
            <person name="Warren R.L."/>
            <person name="Vandervalk B.P."/>
            <person name="Kucuk E."/>
            <person name="Khan H."/>
            <person name="Gibb E.A."/>
            <person name="Pandoh P."/>
            <person name="Kirk H."/>
            <person name="Zhao Y."/>
            <person name="Jones M."/>
            <person name="Mungall A.J."/>
            <person name="Coope R."/>
            <person name="Pleasance S."/>
            <person name="Moore R.A."/>
            <person name="Holt R.A."/>
            <person name="Round J.M."/>
            <person name="Ohora S."/>
            <person name="Walle B.V."/>
            <person name="Veldhoen N."/>
            <person name="Helbing C.C."/>
            <person name="Birol I."/>
        </authorList>
    </citation>
    <scope>NUCLEOTIDE SEQUENCE [LARGE SCALE GENOMIC DNA]</scope>
</reference>
<dbReference type="InterPro" id="IPR022129">
    <property type="entry name" value="Tscrpt_rep_NocA-like"/>
</dbReference>
<evidence type="ECO:0000313" key="14">
    <source>
        <dbReference type="Proteomes" id="UP000228934"/>
    </source>
</evidence>
<gene>
    <name evidence="13" type="ORF">AB205_0148090</name>
</gene>